<evidence type="ECO:0000256" key="2">
    <source>
        <dbReference type="SAM" id="SignalP"/>
    </source>
</evidence>
<evidence type="ECO:0008006" key="5">
    <source>
        <dbReference type="Google" id="ProtNLM"/>
    </source>
</evidence>
<gene>
    <name evidence="3" type="ORF">BTO15_02225</name>
</gene>
<keyword evidence="4" id="KW-1185">Reference proteome</keyword>
<keyword evidence="1" id="KW-0812">Transmembrane</keyword>
<protein>
    <recommendedName>
        <fullName evidence="5">Signal peptidase</fullName>
    </recommendedName>
</protein>
<dbReference type="NCBIfam" id="NF046080">
    <property type="entry name" value="PID_CTERM"/>
    <property type="match status" value="1"/>
</dbReference>
<name>A0ABM6PW87_9FLAO</name>
<keyword evidence="1" id="KW-1133">Transmembrane helix</keyword>
<keyword evidence="2" id="KW-0732">Signal</keyword>
<dbReference type="EMBL" id="CP019336">
    <property type="protein sequence ID" value="AUC21004.1"/>
    <property type="molecule type" value="Genomic_DNA"/>
</dbReference>
<accession>A0ABM6PW87</accession>
<dbReference type="Proteomes" id="UP000232721">
    <property type="component" value="Chromosome"/>
</dbReference>
<dbReference type="InterPro" id="IPR058207">
    <property type="entry name" value="PID_CTERM"/>
</dbReference>
<feature type="transmembrane region" description="Helical" evidence="1">
    <location>
        <begin position="36"/>
        <end position="54"/>
    </location>
</feature>
<sequence>MIKKKHFAFIIMLAFTYVVSAQNVPQPAGPPPPPGLAIDGGLVFLIVSGIIYGIKKVKD</sequence>
<feature type="signal peptide" evidence="2">
    <location>
        <begin position="1"/>
        <end position="21"/>
    </location>
</feature>
<evidence type="ECO:0000256" key="1">
    <source>
        <dbReference type="SAM" id="Phobius"/>
    </source>
</evidence>
<organism evidence="3 4">
    <name type="scientific">Polaribacter sejongensis</name>
    <dbReference type="NCBI Taxonomy" id="985043"/>
    <lineage>
        <taxon>Bacteria</taxon>
        <taxon>Pseudomonadati</taxon>
        <taxon>Bacteroidota</taxon>
        <taxon>Flavobacteriia</taxon>
        <taxon>Flavobacteriales</taxon>
        <taxon>Flavobacteriaceae</taxon>
    </lineage>
</organism>
<feature type="chain" id="PRO_5046217139" description="Signal peptidase" evidence="2">
    <location>
        <begin position="22"/>
        <end position="59"/>
    </location>
</feature>
<keyword evidence="1" id="KW-0472">Membrane</keyword>
<evidence type="ECO:0000313" key="3">
    <source>
        <dbReference type="EMBL" id="AUC21004.1"/>
    </source>
</evidence>
<proteinExistence type="predicted"/>
<reference evidence="3 4" key="1">
    <citation type="submission" date="2017-02" db="EMBL/GenBank/DDBJ databases">
        <title>Trade-off between light-utilization and light-protection in marine flavobacteria.</title>
        <authorList>
            <person name="Kumagai Y."/>
            <person name="Yoshizawa S."/>
            <person name="Kogure K."/>
            <person name="Iwasaki W."/>
        </authorList>
    </citation>
    <scope>NUCLEOTIDE SEQUENCE [LARGE SCALE GENOMIC DNA]</scope>
    <source>
        <strain evidence="3 4">KCTC 23670</strain>
    </source>
</reference>
<evidence type="ECO:0000313" key="4">
    <source>
        <dbReference type="Proteomes" id="UP000232721"/>
    </source>
</evidence>